<evidence type="ECO:0000256" key="2">
    <source>
        <dbReference type="ARBA" id="ARBA00016807"/>
    </source>
</evidence>
<evidence type="ECO:0000313" key="8">
    <source>
        <dbReference type="Proteomes" id="UP001152888"/>
    </source>
</evidence>
<keyword evidence="3" id="KW-0805">Transcription regulation</keyword>
<comment type="caution">
    <text evidence="7">The sequence shown here is derived from an EMBL/GenBank/DDBJ whole genome shotgun (WGS) entry which is preliminary data.</text>
</comment>
<evidence type="ECO:0000256" key="3">
    <source>
        <dbReference type="ARBA" id="ARBA00023015"/>
    </source>
</evidence>
<gene>
    <name evidence="7" type="ORF">ACAOBT_LOCUS21278</name>
</gene>
<evidence type="ECO:0000313" key="7">
    <source>
        <dbReference type="EMBL" id="CAH1993081.1"/>
    </source>
</evidence>
<comment type="subunit">
    <text evidence="1">Self-associates forming complexes of several hundred monomers.</text>
</comment>
<dbReference type="Pfam" id="PF13873">
    <property type="entry name" value="Myb_DNA-bind_5"/>
    <property type="match status" value="1"/>
</dbReference>
<keyword evidence="4" id="KW-0804">Transcription</keyword>
<reference evidence="7" key="1">
    <citation type="submission" date="2022-03" db="EMBL/GenBank/DDBJ databases">
        <authorList>
            <person name="Sayadi A."/>
        </authorList>
    </citation>
    <scope>NUCLEOTIDE SEQUENCE</scope>
</reference>
<sequence>MENRVSASQIDELLDFLESHPSLAKGSVGLGGRSKETIERKWDELAICMNGHGTGATKNGQRWRRYWIDLKHRVKSRVAQYRQDVTGTGGGPANVESFSEIDRRIMALLGEAAIFGDTASSPIW</sequence>
<feature type="domain" description="Myb/SANT-like DNA-binding" evidence="6">
    <location>
        <begin position="4"/>
        <end position="80"/>
    </location>
</feature>
<dbReference type="OrthoDB" id="7540822at2759"/>
<evidence type="ECO:0000259" key="6">
    <source>
        <dbReference type="Pfam" id="PF13873"/>
    </source>
</evidence>
<dbReference type="Proteomes" id="UP001152888">
    <property type="component" value="Unassembled WGS sequence"/>
</dbReference>
<evidence type="ECO:0000256" key="5">
    <source>
        <dbReference type="ARBA" id="ARBA00025466"/>
    </source>
</evidence>
<accession>A0A9P0LCZ4</accession>
<dbReference type="AlphaFoldDB" id="A0A9P0LCZ4"/>
<evidence type="ECO:0000256" key="1">
    <source>
        <dbReference type="ARBA" id="ARBA00011764"/>
    </source>
</evidence>
<organism evidence="7 8">
    <name type="scientific">Acanthoscelides obtectus</name>
    <name type="common">Bean weevil</name>
    <name type="synonym">Bruchus obtectus</name>
    <dbReference type="NCBI Taxonomy" id="200917"/>
    <lineage>
        <taxon>Eukaryota</taxon>
        <taxon>Metazoa</taxon>
        <taxon>Ecdysozoa</taxon>
        <taxon>Arthropoda</taxon>
        <taxon>Hexapoda</taxon>
        <taxon>Insecta</taxon>
        <taxon>Pterygota</taxon>
        <taxon>Neoptera</taxon>
        <taxon>Endopterygota</taxon>
        <taxon>Coleoptera</taxon>
        <taxon>Polyphaga</taxon>
        <taxon>Cucujiformia</taxon>
        <taxon>Chrysomeloidea</taxon>
        <taxon>Chrysomelidae</taxon>
        <taxon>Bruchinae</taxon>
        <taxon>Bruchini</taxon>
        <taxon>Acanthoscelides</taxon>
    </lineage>
</organism>
<protein>
    <recommendedName>
        <fullName evidence="2">Regulatory protein zeste</fullName>
    </recommendedName>
</protein>
<dbReference type="InterPro" id="IPR028002">
    <property type="entry name" value="Myb_DNA-bind_5"/>
</dbReference>
<proteinExistence type="predicted"/>
<comment type="function">
    <text evidence="5">Involved in transvection phenomena (= synapsis-dependent gene expression), where the synaptic pairing of chromosomes carrying genes with which zeste interacts influences the expression of these genes. Zeste binds to DNA and stimulates transcription from a nearby promoter.</text>
</comment>
<evidence type="ECO:0000256" key="4">
    <source>
        <dbReference type="ARBA" id="ARBA00023163"/>
    </source>
</evidence>
<dbReference type="EMBL" id="CAKOFQ010007165">
    <property type="protein sequence ID" value="CAH1993081.1"/>
    <property type="molecule type" value="Genomic_DNA"/>
</dbReference>
<name>A0A9P0LCZ4_ACAOB</name>
<keyword evidence="8" id="KW-1185">Reference proteome</keyword>